<keyword evidence="9" id="KW-1185">Reference proteome</keyword>
<accession>A0A6A6IVY7</accession>
<dbReference type="Pfam" id="PF21680">
    <property type="entry name" value="GIDA_C_1st"/>
    <property type="match status" value="1"/>
</dbReference>
<dbReference type="InterPro" id="IPR047001">
    <property type="entry name" value="MnmG_C_subdom"/>
</dbReference>
<dbReference type="PROSITE" id="PS01280">
    <property type="entry name" value="GIDA_1"/>
    <property type="match status" value="1"/>
</dbReference>
<dbReference type="InterPro" id="IPR044920">
    <property type="entry name" value="MnmG_C_subdom_sf"/>
</dbReference>
<keyword evidence="5" id="KW-0274">FAD</keyword>
<dbReference type="NCBIfam" id="TIGR00136">
    <property type="entry name" value="mnmG_gidA"/>
    <property type="match status" value="1"/>
</dbReference>
<keyword evidence="4" id="KW-0819">tRNA processing</keyword>
<name>A0A6A6IVY7_9PLEO</name>
<evidence type="ECO:0000256" key="3">
    <source>
        <dbReference type="ARBA" id="ARBA00022630"/>
    </source>
</evidence>
<dbReference type="OrthoDB" id="3329at2759"/>
<dbReference type="InterPro" id="IPR040131">
    <property type="entry name" value="MnmG_N"/>
</dbReference>
<dbReference type="InterPro" id="IPR049312">
    <property type="entry name" value="GIDA_C_N"/>
</dbReference>
<dbReference type="Pfam" id="PF01134">
    <property type="entry name" value="GIDA"/>
    <property type="match status" value="1"/>
</dbReference>
<evidence type="ECO:0000313" key="9">
    <source>
        <dbReference type="Proteomes" id="UP000800094"/>
    </source>
</evidence>
<dbReference type="InterPro" id="IPR020595">
    <property type="entry name" value="MnmG-rel_CS"/>
</dbReference>
<organism evidence="8 9">
    <name type="scientific">Trematosphaeria pertusa</name>
    <dbReference type="NCBI Taxonomy" id="390896"/>
    <lineage>
        <taxon>Eukaryota</taxon>
        <taxon>Fungi</taxon>
        <taxon>Dikarya</taxon>
        <taxon>Ascomycota</taxon>
        <taxon>Pezizomycotina</taxon>
        <taxon>Dothideomycetes</taxon>
        <taxon>Pleosporomycetidae</taxon>
        <taxon>Pleosporales</taxon>
        <taxon>Massarineae</taxon>
        <taxon>Trematosphaeriaceae</taxon>
        <taxon>Trematosphaeria</taxon>
    </lineage>
</organism>
<dbReference type="GeneID" id="54578982"/>
<evidence type="ECO:0000256" key="6">
    <source>
        <dbReference type="ARBA" id="ARBA00054993"/>
    </source>
</evidence>
<dbReference type="FunFam" id="3.50.50.60:FF:000145">
    <property type="entry name" value="tRNA uridine 5-carboxymethylaminomethyl modification enzyme"/>
    <property type="match status" value="1"/>
</dbReference>
<dbReference type="InterPro" id="IPR002218">
    <property type="entry name" value="MnmG-rel"/>
</dbReference>
<evidence type="ECO:0000259" key="7">
    <source>
        <dbReference type="SMART" id="SM01228"/>
    </source>
</evidence>
<comment type="cofactor">
    <cofactor evidence="1">
        <name>FAD</name>
        <dbReference type="ChEBI" id="CHEBI:57692"/>
    </cofactor>
</comment>
<dbReference type="RefSeq" id="XP_033689096.1">
    <property type="nucleotide sequence ID" value="XM_033825652.1"/>
</dbReference>
<dbReference type="PROSITE" id="PS01281">
    <property type="entry name" value="GIDA_2"/>
    <property type="match status" value="1"/>
</dbReference>
<dbReference type="FunFam" id="3.50.50.60:FF:000002">
    <property type="entry name" value="tRNA uridine 5-carboxymethylaminomethyl modification enzyme MnmG"/>
    <property type="match status" value="1"/>
</dbReference>
<reference evidence="8" key="1">
    <citation type="journal article" date="2020" name="Stud. Mycol.">
        <title>101 Dothideomycetes genomes: a test case for predicting lifestyles and emergence of pathogens.</title>
        <authorList>
            <person name="Haridas S."/>
            <person name="Albert R."/>
            <person name="Binder M."/>
            <person name="Bloem J."/>
            <person name="Labutti K."/>
            <person name="Salamov A."/>
            <person name="Andreopoulos B."/>
            <person name="Baker S."/>
            <person name="Barry K."/>
            <person name="Bills G."/>
            <person name="Bluhm B."/>
            <person name="Cannon C."/>
            <person name="Castanera R."/>
            <person name="Culley D."/>
            <person name="Daum C."/>
            <person name="Ezra D."/>
            <person name="Gonzalez J."/>
            <person name="Henrissat B."/>
            <person name="Kuo A."/>
            <person name="Liang C."/>
            <person name="Lipzen A."/>
            <person name="Lutzoni F."/>
            <person name="Magnuson J."/>
            <person name="Mondo S."/>
            <person name="Nolan M."/>
            <person name="Ohm R."/>
            <person name="Pangilinan J."/>
            <person name="Park H.-J."/>
            <person name="Ramirez L."/>
            <person name="Alfaro M."/>
            <person name="Sun H."/>
            <person name="Tritt A."/>
            <person name="Yoshinaga Y."/>
            <person name="Zwiers L.-H."/>
            <person name="Turgeon B."/>
            <person name="Goodwin S."/>
            <person name="Spatafora J."/>
            <person name="Crous P."/>
            <person name="Grigoriev I."/>
        </authorList>
    </citation>
    <scope>NUCLEOTIDE SEQUENCE</scope>
    <source>
        <strain evidence="8">CBS 122368</strain>
    </source>
</reference>
<dbReference type="Proteomes" id="UP000800094">
    <property type="component" value="Unassembled WGS sequence"/>
</dbReference>
<dbReference type="GO" id="GO:0050660">
    <property type="term" value="F:flavin adenine dinucleotide binding"/>
    <property type="evidence" value="ECO:0007669"/>
    <property type="project" value="InterPro"/>
</dbReference>
<dbReference type="InterPro" id="IPR026904">
    <property type="entry name" value="MnmG_C"/>
</dbReference>
<dbReference type="InterPro" id="IPR036188">
    <property type="entry name" value="FAD/NAD-bd_sf"/>
</dbReference>
<dbReference type="EMBL" id="ML987191">
    <property type="protein sequence ID" value="KAF2254092.1"/>
    <property type="molecule type" value="Genomic_DNA"/>
</dbReference>
<comment type="similarity">
    <text evidence="2">Belongs to the MnmG family.</text>
</comment>
<dbReference type="SUPFAM" id="SSF51905">
    <property type="entry name" value="FAD/NAD(P)-binding domain"/>
    <property type="match status" value="1"/>
</dbReference>
<evidence type="ECO:0000256" key="2">
    <source>
        <dbReference type="ARBA" id="ARBA00007653"/>
    </source>
</evidence>
<sequence length="688" mass="76099">MQRLVPQRARMLWGHAPRVRSFNRAHRTFATVSGAERPYDVIVIGGGHAGCEASAAAARSGARTALVTPSVSDLGVCSCNPSFGGIGKGTMLREIDALDGVVGRIVDKAGVQFRVLNRKKGPAVWGPRAQIDRSLYKRYMREEMTSYKGLSVVEGSVADIIVDREVDGAKGRGRYGKITGVRLESGQVVPTGHVIITTGTFLGGEIHIVGLEAYPSGRMGEAATFGLSKSLREAGFTLGRLKTGTPPRLDKKTINFGILEAQEGDDPPIPFSYLNDRVQVENQLLNYETRTNEAMHDIIRRNLDKSIHIRETVKGPRYCPSLESKVIRFTDKTSHIIWLEPEGFDTDVIYPNGISMTMPADVQDAMLKTVKGLENVKILQPGYGVEYDYIDPRNLRSTLETKNISGLFLAGQINGTTGYEEAAGQGVIAGINAGLASQGKPPMSLTRADGYIGIMIDDLITKGVSEPYRMFTSRSEYRMSARADNADTRLTALGRAAGVVTDERWTVFEREAEEMAELSKLLQQKTMGWTEWNKHGFGVRNDSTKRSAYDILRMVNTSCRTLLDVLPQISNFSPRIQNRVEINATYAPYVAYQTASQQRWLKDENLRLPEDLDYESIFGLSFEEKQALKMARPESVGMARRVEGVTPAGALRLLQFVKGVGRGEREARIKEEIEERKRMFMNVAGEVA</sequence>
<gene>
    <name evidence="8" type="ORF">BU26DRAFT_478691</name>
</gene>
<dbReference type="Pfam" id="PF13932">
    <property type="entry name" value="SAM_GIDA_C"/>
    <property type="match status" value="1"/>
</dbReference>
<comment type="function">
    <text evidence="6">Component of the MSS1-MTO1 complex that catalyzes the 5-carboxymethylaminomethyluridine (cmnm(5)U) modification at the 34th wobble position (U34) of mitochondrial tRNAs.</text>
</comment>
<keyword evidence="3" id="KW-0285">Flavoprotein</keyword>
<dbReference type="InterPro" id="IPR004416">
    <property type="entry name" value="MnmG"/>
</dbReference>
<protein>
    <submittedName>
        <fullName evidence="8">GIDA-domain-containing protein</fullName>
    </submittedName>
</protein>
<evidence type="ECO:0000256" key="1">
    <source>
        <dbReference type="ARBA" id="ARBA00001974"/>
    </source>
</evidence>
<feature type="domain" description="tRNA uridine 5-carboxymethylaminomethyl modification enzyme C-terminal subdomain" evidence="7">
    <location>
        <begin position="584"/>
        <end position="655"/>
    </location>
</feature>
<evidence type="ECO:0000256" key="4">
    <source>
        <dbReference type="ARBA" id="ARBA00022694"/>
    </source>
</evidence>
<dbReference type="Gene3D" id="1.10.150.570">
    <property type="entry name" value="GidA associated domain, C-terminal subdomain"/>
    <property type="match status" value="1"/>
</dbReference>
<dbReference type="PANTHER" id="PTHR11806:SF0">
    <property type="entry name" value="PROTEIN MTO1 HOMOLOG, MITOCHONDRIAL"/>
    <property type="match status" value="1"/>
</dbReference>
<dbReference type="GO" id="GO:0030488">
    <property type="term" value="P:tRNA methylation"/>
    <property type="evidence" value="ECO:0007669"/>
    <property type="project" value="TreeGrafter"/>
</dbReference>
<dbReference type="PANTHER" id="PTHR11806">
    <property type="entry name" value="GLUCOSE INHIBITED DIVISION PROTEIN A"/>
    <property type="match status" value="1"/>
</dbReference>
<dbReference type="SMART" id="SM01228">
    <property type="entry name" value="GIDA_assoc_3"/>
    <property type="match status" value="1"/>
</dbReference>
<dbReference type="AlphaFoldDB" id="A0A6A6IVY7"/>
<dbReference type="GO" id="GO:0070899">
    <property type="term" value="P:mitochondrial tRNA wobble uridine modification"/>
    <property type="evidence" value="ECO:0007669"/>
    <property type="project" value="UniProtKB-ARBA"/>
</dbReference>
<dbReference type="GO" id="GO:0005739">
    <property type="term" value="C:mitochondrion"/>
    <property type="evidence" value="ECO:0007669"/>
    <property type="project" value="GOC"/>
</dbReference>
<evidence type="ECO:0000313" key="8">
    <source>
        <dbReference type="EMBL" id="KAF2254092.1"/>
    </source>
</evidence>
<dbReference type="HAMAP" id="MF_00129">
    <property type="entry name" value="MnmG_GidA"/>
    <property type="match status" value="1"/>
</dbReference>
<proteinExistence type="inferred from homology"/>
<dbReference type="FunFam" id="1.10.150.570:FF:000001">
    <property type="entry name" value="tRNA uridine 5-carboxymethylaminomethyl modification enzyme MnmG"/>
    <property type="match status" value="1"/>
</dbReference>
<evidence type="ECO:0000256" key="5">
    <source>
        <dbReference type="ARBA" id="ARBA00022827"/>
    </source>
</evidence>
<dbReference type="Gene3D" id="3.50.50.60">
    <property type="entry name" value="FAD/NAD(P)-binding domain"/>
    <property type="match status" value="2"/>
</dbReference>